<accession>A0A660E453</accession>
<proteinExistence type="predicted"/>
<gene>
    <name evidence="1" type="ORF">MUDAN_MDHGFNIF_01731</name>
</gene>
<evidence type="ECO:0000313" key="1">
    <source>
        <dbReference type="EMBL" id="VDG30178.1"/>
    </source>
</evidence>
<evidence type="ECO:0000313" key="2">
    <source>
        <dbReference type="Proteomes" id="UP000289996"/>
    </source>
</evidence>
<protein>
    <submittedName>
        <fullName evidence="1">Uncharacterized protein</fullName>
    </submittedName>
</protein>
<name>A0A660E453_9LACO</name>
<sequence length="84" mass="9242">MRITGARINEQGVNFSIVVVNPGTLNSPSRDSAANDLPLDFPRPVILAEQSSNGGFQFYGRDDIVDFLASLDPSQIPWEDYEIS</sequence>
<dbReference type="RefSeq" id="WP_130846877.1">
    <property type="nucleotide sequence ID" value="NZ_UYIE01000035.1"/>
</dbReference>
<dbReference type="AlphaFoldDB" id="A0A660E453"/>
<dbReference type="OrthoDB" id="960855at2"/>
<keyword evidence="2" id="KW-1185">Reference proteome</keyword>
<dbReference type="EMBL" id="UYIG01000174">
    <property type="protein sequence ID" value="VDG30178.1"/>
    <property type="molecule type" value="Genomic_DNA"/>
</dbReference>
<organism evidence="1 2">
    <name type="scientific">Lactiplantibacillus mudanjiangensis</name>
    <dbReference type="NCBI Taxonomy" id="1296538"/>
    <lineage>
        <taxon>Bacteria</taxon>
        <taxon>Bacillati</taxon>
        <taxon>Bacillota</taxon>
        <taxon>Bacilli</taxon>
        <taxon>Lactobacillales</taxon>
        <taxon>Lactobacillaceae</taxon>
        <taxon>Lactiplantibacillus</taxon>
    </lineage>
</organism>
<dbReference type="Proteomes" id="UP000289996">
    <property type="component" value="Unassembled WGS sequence"/>
</dbReference>
<reference evidence="1 2" key="1">
    <citation type="submission" date="2018-11" db="EMBL/GenBank/DDBJ databases">
        <authorList>
            <person name="Wuyts S."/>
        </authorList>
    </citation>
    <scope>NUCLEOTIDE SEQUENCE [LARGE SCALE GENOMIC DNA]</scope>
    <source>
        <strain evidence="1">Lactobacillus mudanjiangensis AMBF249</strain>
    </source>
</reference>